<protein>
    <submittedName>
        <fullName evidence="3">AAA family ATPase</fullName>
    </submittedName>
</protein>
<organism evidence="3 4">
    <name type="scientific">Nocardioides panacis</name>
    <dbReference type="NCBI Taxonomy" id="2849501"/>
    <lineage>
        <taxon>Bacteria</taxon>
        <taxon>Bacillati</taxon>
        <taxon>Actinomycetota</taxon>
        <taxon>Actinomycetes</taxon>
        <taxon>Propionibacteriales</taxon>
        <taxon>Nocardioidaceae</taxon>
        <taxon>Nocardioides</taxon>
    </lineage>
</organism>
<dbReference type="KEGG" id="nps:KRR39_16035"/>
<dbReference type="GO" id="GO:0005829">
    <property type="term" value="C:cytosol"/>
    <property type="evidence" value="ECO:0007669"/>
    <property type="project" value="TreeGrafter"/>
</dbReference>
<dbReference type="GO" id="GO:0003678">
    <property type="term" value="F:DNA helicase activity"/>
    <property type="evidence" value="ECO:0007669"/>
    <property type="project" value="InterPro"/>
</dbReference>
<name>A0A975XZ84_9ACTN</name>
<dbReference type="Proteomes" id="UP000683575">
    <property type="component" value="Chromosome"/>
</dbReference>
<evidence type="ECO:0000256" key="1">
    <source>
        <dbReference type="ARBA" id="ARBA00022515"/>
    </source>
</evidence>
<reference evidence="3" key="1">
    <citation type="submission" date="2021-06" db="EMBL/GenBank/DDBJ databases">
        <title>Complete genome sequence of Nocardioides sp. G188.</title>
        <authorList>
            <person name="Im W.-T."/>
        </authorList>
    </citation>
    <scope>NUCLEOTIDE SEQUENCE</scope>
    <source>
        <strain evidence="3">G188</strain>
    </source>
</reference>
<dbReference type="PANTHER" id="PTHR30153:SF2">
    <property type="entry name" value="REPLICATIVE DNA HELICASE"/>
    <property type="match status" value="1"/>
</dbReference>
<dbReference type="SMART" id="SM00382">
    <property type="entry name" value="AAA"/>
    <property type="match status" value="1"/>
</dbReference>
<dbReference type="PROSITE" id="PS51199">
    <property type="entry name" value="SF4_HELICASE"/>
    <property type="match status" value="1"/>
</dbReference>
<proteinExistence type="predicted"/>
<evidence type="ECO:0000313" key="4">
    <source>
        <dbReference type="Proteomes" id="UP000683575"/>
    </source>
</evidence>
<evidence type="ECO:0000313" key="3">
    <source>
        <dbReference type="EMBL" id="QWZ07009.1"/>
    </source>
</evidence>
<dbReference type="RefSeq" id="WP_216938479.1">
    <property type="nucleotide sequence ID" value="NZ_CP077062.1"/>
</dbReference>
<dbReference type="PANTHER" id="PTHR30153">
    <property type="entry name" value="REPLICATIVE DNA HELICASE DNAB"/>
    <property type="match status" value="1"/>
</dbReference>
<dbReference type="InterPro" id="IPR003593">
    <property type="entry name" value="AAA+_ATPase"/>
</dbReference>
<dbReference type="EMBL" id="CP077062">
    <property type="protein sequence ID" value="QWZ07009.1"/>
    <property type="molecule type" value="Genomic_DNA"/>
</dbReference>
<gene>
    <name evidence="3" type="ORF">KRR39_16035</name>
</gene>
<sequence>MDLSLEPLSDVLEKAEHAARAGAHPMSRVWPTGFDLLDQTLAGGMRSGELVLLGGPQGLGKTTWVLQVARNTARSGRPVVVFSFEHDTQTLLVRLVALEAGQLGGLAAPNVARIRASFESSDGRTGSLADRLKDTEGGVQALDVVQEYADRLHLHRSTGASTSLEVITAAVDQVRAHTGEAPLVIVDYLQKVHSPIADQEERITAVTEGLKDLALDRDVPILAVVAADKEGLTAGRRMRVNNMRGSSALAYEADTVLLLNNKYDVVARHHLVYSTANVEKFRNWTVVSVEKNRNGRTGQDFEFLKRFDQCRFETAGRSVVEQLVDDRIYLE</sequence>
<dbReference type="GO" id="GO:1990077">
    <property type="term" value="C:primosome complex"/>
    <property type="evidence" value="ECO:0007669"/>
    <property type="project" value="UniProtKB-KW"/>
</dbReference>
<evidence type="ECO:0000259" key="2">
    <source>
        <dbReference type="PROSITE" id="PS51199"/>
    </source>
</evidence>
<dbReference type="GO" id="GO:0005524">
    <property type="term" value="F:ATP binding"/>
    <property type="evidence" value="ECO:0007669"/>
    <property type="project" value="InterPro"/>
</dbReference>
<dbReference type="GO" id="GO:0006269">
    <property type="term" value="P:DNA replication, synthesis of primer"/>
    <property type="evidence" value="ECO:0007669"/>
    <property type="project" value="UniProtKB-KW"/>
</dbReference>
<accession>A0A975XZ84</accession>
<dbReference type="AlphaFoldDB" id="A0A975XZ84"/>
<keyword evidence="1" id="KW-0639">Primosome</keyword>
<feature type="domain" description="SF4 helicase" evidence="2">
    <location>
        <begin position="23"/>
        <end position="319"/>
    </location>
</feature>
<dbReference type="InterPro" id="IPR007694">
    <property type="entry name" value="DNA_helicase_DnaB-like_C"/>
</dbReference>
<dbReference type="Pfam" id="PF03796">
    <property type="entry name" value="DnaB_C"/>
    <property type="match status" value="1"/>
</dbReference>
<keyword evidence="4" id="KW-1185">Reference proteome</keyword>